<keyword evidence="9" id="KW-0067">ATP-binding</keyword>
<evidence type="ECO:0000256" key="1">
    <source>
        <dbReference type="ARBA" id="ARBA00001771"/>
    </source>
</evidence>
<evidence type="ECO:0000256" key="4">
    <source>
        <dbReference type="ARBA" id="ARBA00012129"/>
    </source>
</evidence>
<evidence type="ECO:0000256" key="11">
    <source>
        <dbReference type="ARBA" id="ARBA00022977"/>
    </source>
</evidence>
<keyword evidence="13" id="KW-1185">Reference proteome</keyword>
<dbReference type="CDD" id="cd01170">
    <property type="entry name" value="THZ_kinase"/>
    <property type="match status" value="1"/>
</dbReference>
<dbReference type="PIRSF" id="PIRSF000513">
    <property type="entry name" value="Thz_kinase"/>
    <property type="match status" value="1"/>
</dbReference>
<comment type="catalytic activity">
    <reaction evidence="1">
        <text>5-(2-hydroxyethyl)-4-methylthiazole + ATP = 4-methyl-5-(2-phosphooxyethyl)-thiazole + ADP + H(+)</text>
        <dbReference type="Rhea" id="RHEA:24212"/>
        <dbReference type="ChEBI" id="CHEBI:15378"/>
        <dbReference type="ChEBI" id="CHEBI:17957"/>
        <dbReference type="ChEBI" id="CHEBI:30616"/>
        <dbReference type="ChEBI" id="CHEBI:58296"/>
        <dbReference type="ChEBI" id="CHEBI:456216"/>
        <dbReference type="EC" id="2.7.1.50"/>
    </reaction>
</comment>
<name>A0A1Y1HV19_KLENI</name>
<comment type="pathway">
    <text evidence="3">Cofactor biosynthesis; thiamine diphosphate biosynthesis; 4-methyl-5-(2-phosphoethyl)-thiazole from 5-(2-hydroxyethyl)-4-methylthiazole: step 1/1.</text>
</comment>
<keyword evidence="8 12" id="KW-0418">Kinase</keyword>
<evidence type="ECO:0000256" key="10">
    <source>
        <dbReference type="ARBA" id="ARBA00022842"/>
    </source>
</evidence>
<dbReference type="Proteomes" id="UP000054558">
    <property type="component" value="Unassembled WGS sequence"/>
</dbReference>
<dbReference type="InterPro" id="IPR029056">
    <property type="entry name" value="Ribokinase-like"/>
</dbReference>
<evidence type="ECO:0000256" key="8">
    <source>
        <dbReference type="ARBA" id="ARBA00022777"/>
    </source>
</evidence>
<dbReference type="HAMAP" id="MF_00228">
    <property type="entry name" value="Thz_kinase"/>
    <property type="match status" value="1"/>
</dbReference>
<keyword evidence="6" id="KW-0479">Metal-binding</keyword>
<evidence type="ECO:0000256" key="9">
    <source>
        <dbReference type="ARBA" id="ARBA00022840"/>
    </source>
</evidence>
<dbReference type="GO" id="GO:0000287">
    <property type="term" value="F:magnesium ion binding"/>
    <property type="evidence" value="ECO:0007669"/>
    <property type="project" value="InterPro"/>
</dbReference>
<dbReference type="SUPFAM" id="SSF53613">
    <property type="entry name" value="Ribokinase-like"/>
    <property type="match status" value="1"/>
</dbReference>
<reference evidence="12 13" key="1">
    <citation type="journal article" date="2014" name="Nat. Commun.">
        <title>Klebsormidium flaccidum genome reveals primary factors for plant terrestrial adaptation.</title>
        <authorList>
            <person name="Hori K."/>
            <person name="Maruyama F."/>
            <person name="Fujisawa T."/>
            <person name="Togashi T."/>
            <person name="Yamamoto N."/>
            <person name="Seo M."/>
            <person name="Sato S."/>
            <person name="Yamada T."/>
            <person name="Mori H."/>
            <person name="Tajima N."/>
            <person name="Moriyama T."/>
            <person name="Ikeuchi M."/>
            <person name="Watanabe M."/>
            <person name="Wada H."/>
            <person name="Kobayashi K."/>
            <person name="Saito M."/>
            <person name="Masuda T."/>
            <person name="Sasaki-Sekimoto Y."/>
            <person name="Mashiguchi K."/>
            <person name="Awai K."/>
            <person name="Shimojima M."/>
            <person name="Masuda S."/>
            <person name="Iwai M."/>
            <person name="Nobusawa T."/>
            <person name="Narise T."/>
            <person name="Kondo S."/>
            <person name="Saito H."/>
            <person name="Sato R."/>
            <person name="Murakawa M."/>
            <person name="Ihara Y."/>
            <person name="Oshima-Yamada Y."/>
            <person name="Ohtaka K."/>
            <person name="Satoh M."/>
            <person name="Sonobe K."/>
            <person name="Ishii M."/>
            <person name="Ohtani R."/>
            <person name="Kanamori-Sato M."/>
            <person name="Honoki R."/>
            <person name="Miyazaki D."/>
            <person name="Mochizuki H."/>
            <person name="Umetsu J."/>
            <person name="Higashi K."/>
            <person name="Shibata D."/>
            <person name="Kamiya Y."/>
            <person name="Sato N."/>
            <person name="Nakamura Y."/>
            <person name="Tabata S."/>
            <person name="Ida S."/>
            <person name="Kurokawa K."/>
            <person name="Ohta H."/>
        </authorList>
    </citation>
    <scope>NUCLEOTIDE SEQUENCE [LARGE SCALE GENOMIC DNA]</scope>
    <source>
        <strain evidence="12 13">NIES-2285</strain>
    </source>
</reference>
<keyword evidence="11" id="KW-0784">Thiamine biosynthesis</keyword>
<evidence type="ECO:0000313" key="13">
    <source>
        <dbReference type="Proteomes" id="UP000054558"/>
    </source>
</evidence>
<dbReference type="InterPro" id="IPR000417">
    <property type="entry name" value="Hyethyz_kinase"/>
</dbReference>
<organism evidence="12 13">
    <name type="scientific">Klebsormidium nitens</name>
    <name type="common">Green alga</name>
    <name type="synonym">Ulothrix nitens</name>
    <dbReference type="NCBI Taxonomy" id="105231"/>
    <lineage>
        <taxon>Eukaryota</taxon>
        <taxon>Viridiplantae</taxon>
        <taxon>Streptophyta</taxon>
        <taxon>Klebsormidiophyceae</taxon>
        <taxon>Klebsormidiales</taxon>
        <taxon>Klebsormidiaceae</taxon>
        <taxon>Klebsormidium</taxon>
    </lineage>
</organism>
<evidence type="ECO:0000256" key="5">
    <source>
        <dbReference type="ARBA" id="ARBA00022679"/>
    </source>
</evidence>
<dbReference type="OMA" id="KRPLVHN"/>
<protein>
    <recommendedName>
        <fullName evidence="4">hydroxyethylthiazole kinase</fullName>
        <ecNumber evidence="4">2.7.1.50</ecNumber>
    </recommendedName>
</protein>
<dbReference type="GO" id="GO:0004417">
    <property type="term" value="F:hydroxyethylthiazole kinase activity"/>
    <property type="evidence" value="ECO:0007669"/>
    <property type="project" value="UniProtKB-EC"/>
</dbReference>
<dbReference type="GO" id="GO:0009229">
    <property type="term" value="P:thiamine diphosphate biosynthetic process"/>
    <property type="evidence" value="ECO:0007669"/>
    <property type="project" value="UniProtKB-UniPathway"/>
</dbReference>
<dbReference type="EMBL" id="DF237035">
    <property type="protein sequence ID" value="GAQ81662.1"/>
    <property type="molecule type" value="Genomic_DNA"/>
</dbReference>
<evidence type="ECO:0000256" key="7">
    <source>
        <dbReference type="ARBA" id="ARBA00022741"/>
    </source>
</evidence>
<dbReference type="GO" id="GO:0005524">
    <property type="term" value="F:ATP binding"/>
    <property type="evidence" value="ECO:0007669"/>
    <property type="project" value="UniProtKB-KW"/>
</dbReference>
<dbReference type="EC" id="2.7.1.50" evidence="4"/>
<accession>A0A1Y1HV19</accession>
<keyword evidence="10" id="KW-0460">Magnesium</keyword>
<dbReference type="AlphaFoldDB" id="A0A1Y1HV19"/>
<gene>
    <name evidence="12" type="ORF">KFL_000860340</name>
</gene>
<keyword evidence="5" id="KW-0808">Transferase</keyword>
<evidence type="ECO:0000313" key="12">
    <source>
        <dbReference type="EMBL" id="GAQ81662.1"/>
    </source>
</evidence>
<dbReference type="NCBIfam" id="TIGR00694">
    <property type="entry name" value="thiM"/>
    <property type="match status" value="1"/>
</dbReference>
<evidence type="ECO:0000256" key="2">
    <source>
        <dbReference type="ARBA" id="ARBA00001946"/>
    </source>
</evidence>
<dbReference type="Pfam" id="PF02110">
    <property type="entry name" value="HK"/>
    <property type="match status" value="1"/>
</dbReference>
<comment type="cofactor">
    <cofactor evidence="2">
        <name>Mg(2+)</name>
        <dbReference type="ChEBI" id="CHEBI:18420"/>
    </cofactor>
</comment>
<dbReference type="PRINTS" id="PR01099">
    <property type="entry name" value="HYETHTZKNASE"/>
</dbReference>
<dbReference type="UniPathway" id="UPA00060">
    <property type="reaction ID" value="UER00139"/>
</dbReference>
<sequence>MAAATHGANVWAALASVRAKNPLVQCIANYVSMDLAANTLLAAGASPAMVHSAEEVEEFIQIAGALSVNIGTLSPPWVEGMRRAIAGAKEAGKPWVLDPVGVGATTYRTKICQELIAMGPTVIRGNASEILAAAGAATEATRGVDSSAASTDALSAAKQLATACGSVVAVSGAIDLITDGRRVLRVANGDPLLQKVTATGCSVTALIAVFLAANPELQPLEAAAYTLAYFGLAAQVAVEAHPGGPGTFRAHFLDALYALGEETVTQGALVSEDPL</sequence>
<keyword evidence="7" id="KW-0547">Nucleotide-binding</keyword>
<dbReference type="Gene3D" id="3.40.1190.20">
    <property type="match status" value="1"/>
</dbReference>
<dbReference type="OrthoDB" id="4994at2759"/>
<dbReference type="NCBIfam" id="NF006830">
    <property type="entry name" value="PRK09355.1"/>
    <property type="match status" value="1"/>
</dbReference>
<evidence type="ECO:0000256" key="3">
    <source>
        <dbReference type="ARBA" id="ARBA00004868"/>
    </source>
</evidence>
<evidence type="ECO:0000256" key="6">
    <source>
        <dbReference type="ARBA" id="ARBA00022723"/>
    </source>
</evidence>
<dbReference type="STRING" id="105231.A0A1Y1HV19"/>
<dbReference type="GO" id="GO:0009228">
    <property type="term" value="P:thiamine biosynthetic process"/>
    <property type="evidence" value="ECO:0007669"/>
    <property type="project" value="UniProtKB-KW"/>
</dbReference>
<proteinExistence type="inferred from homology"/>